<feature type="chain" id="PRO_5043472840" description="CUB domain-containing protein" evidence="4">
    <location>
        <begin position="23"/>
        <end position="315"/>
    </location>
</feature>
<feature type="signal peptide" evidence="4">
    <location>
        <begin position="1"/>
        <end position="22"/>
    </location>
</feature>
<dbReference type="PROSITE" id="PS01209">
    <property type="entry name" value="LDLRA_1"/>
    <property type="match status" value="1"/>
</dbReference>
<keyword evidence="3" id="KW-1133">Transmembrane helix</keyword>
<dbReference type="InterPro" id="IPR036055">
    <property type="entry name" value="LDL_receptor-like_sf"/>
</dbReference>
<comment type="caution">
    <text evidence="5">The sequence shown here is derived from an EMBL/GenBank/DDBJ whole genome shotgun (WGS) entry which is preliminary data.</text>
</comment>
<dbReference type="PROSITE" id="PS50068">
    <property type="entry name" value="LDLRA_2"/>
    <property type="match status" value="1"/>
</dbReference>
<reference evidence="5 6" key="1">
    <citation type="submission" date="2021-06" db="EMBL/GenBank/DDBJ databases">
        <title>Caerostris darwini draft genome.</title>
        <authorList>
            <person name="Kono N."/>
            <person name="Arakawa K."/>
        </authorList>
    </citation>
    <scope>NUCLEOTIDE SEQUENCE [LARGE SCALE GENOMIC DNA]</scope>
</reference>
<evidence type="ECO:0000256" key="3">
    <source>
        <dbReference type="SAM" id="Phobius"/>
    </source>
</evidence>
<sequence length="315" mass="35995">MGIRITWIAIGVLCFKISLVACYYKEYIVEDFCKIGNETIIYETSERGVGTLKATSQPPYKPNKNCTIIIKPPSDRGIILSVRKIDMREWKYYCHDYIKVFHSGIFTSPSTICRFKFDMEEKMSFYKKGPMTIIYHISGDGYPAFSFEEGFTLTYTVYSEDIQDCVKDDMFLCDNGQCIPKELTCDGRNNCGDRSDEFFRLCDSKFPNFFQITDTVYMVIFSFLIILIVISTCVIVSRRRTRRAIDSDSVSDQDEPTSRLAPFQAVHPTGYFICQDPAGPDSVYRQHSKALHLDGGFSNPCFPNGVPQPPPPYSQ</sequence>
<dbReference type="Gene3D" id="2.60.120.290">
    <property type="entry name" value="Spermadhesin, CUB domain"/>
    <property type="match status" value="1"/>
</dbReference>
<dbReference type="Proteomes" id="UP001054837">
    <property type="component" value="Unassembled WGS sequence"/>
</dbReference>
<keyword evidence="6" id="KW-1185">Reference proteome</keyword>
<dbReference type="InterPro" id="IPR035914">
    <property type="entry name" value="Sperma_CUB_dom_sf"/>
</dbReference>
<dbReference type="PANTHER" id="PTHR24652">
    <property type="entry name" value="LOW-DENSITY LIPOPROTEIN RECEPTOR CLASS A DOMAIN-CONTAINING PROTEIN 2"/>
    <property type="match status" value="1"/>
</dbReference>
<feature type="disulfide bond" evidence="2">
    <location>
        <begin position="173"/>
        <end position="191"/>
    </location>
</feature>
<evidence type="ECO:0008006" key="7">
    <source>
        <dbReference type="Google" id="ProtNLM"/>
    </source>
</evidence>
<accession>A0AAV4VP67</accession>
<name>A0AAV4VP67_9ARAC</name>
<evidence type="ECO:0000256" key="1">
    <source>
        <dbReference type="ARBA" id="ARBA00023157"/>
    </source>
</evidence>
<evidence type="ECO:0000313" key="6">
    <source>
        <dbReference type="Proteomes" id="UP001054837"/>
    </source>
</evidence>
<dbReference type="Pfam" id="PF00057">
    <property type="entry name" value="Ldl_recept_a"/>
    <property type="match status" value="1"/>
</dbReference>
<dbReference type="SUPFAM" id="SSF57424">
    <property type="entry name" value="LDL receptor-like module"/>
    <property type="match status" value="1"/>
</dbReference>
<evidence type="ECO:0000256" key="4">
    <source>
        <dbReference type="SAM" id="SignalP"/>
    </source>
</evidence>
<dbReference type="InterPro" id="IPR002172">
    <property type="entry name" value="LDrepeatLR_classA_rpt"/>
</dbReference>
<dbReference type="CDD" id="cd00112">
    <property type="entry name" value="LDLa"/>
    <property type="match status" value="1"/>
</dbReference>
<keyword evidence="4" id="KW-0732">Signal</keyword>
<evidence type="ECO:0000256" key="2">
    <source>
        <dbReference type="PROSITE-ProRule" id="PRU00124"/>
    </source>
</evidence>
<dbReference type="SUPFAM" id="SSF49854">
    <property type="entry name" value="Spermadhesin, CUB domain"/>
    <property type="match status" value="1"/>
</dbReference>
<proteinExistence type="predicted"/>
<dbReference type="InterPro" id="IPR042333">
    <property type="entry name" value="LRAD2/Mig-13-like"/>
</dbReference>
<dbReference type="EMBL" id="BPLQ01013409">
    <property type="protein sequence ID" value="GIY71933.1"/>
    <property type="molecule type" value="Genomic_DNA"/>
</dbReference>
<keyword evidence="3" id="KW-0472">Membrane</keyword>
<dbReference type="SMART" id="SM00192">
    <property type="entry name" value="LDLa"/>
    <property type="match status" value="1"/>
</dbReference>
<dbReference type="Gene3D" id="4.10.400.10">
    <property type="entry name" value="Low-density Lipoprotein Receptor"/>
    <property type="match status" value="1"/>
</dbReference>
<feature type="transmembrane region" description="Helical" evidence="3">
    <location>
        <begin position="216"/>
        <end position="236"/>
    </location>
</feature>
<evidence type="ECO:0000313" key="5">
    <source>
        <dbReference type="EMBL" id="GIY71933.1"/>
    </source>
</evidence>
<keyword evidence="1 2" id="KW-1015">Disulfide bond</keyword>
<gene>
    <name evidence="5" type="primary">AVEN_166802_1</name>
    <name evidence="5" type="ORF">CDAR_308011</name>
</gene>
<comment type="caution">
    <text evidence="2">Lacks conserved residue(s) required for the propagation of feature annotation.</text>
</comment>
<keyword evidence="3" id="KW-0812">Transmembrane</keyword>
<organism evidence="5 6">
    <name type="scientific">Caerostris darwini</name>
    <dbReference type="NCBI Taxonomy" id="1538125"/>
    <lineage>
        <taxon>Eukaryota</taxon>
        <taxon>Metazoa</taxon>
        <taxon>Ecdysozoa</taxon>
        <taxon>Arthropoda</taxon>
        <taxon>Chelicerata</taxon>
        <taxon>Arachnida</taxon>
        <taxon>Araneae</taxon>
        <taxon>Araneomorphae</taxon>
        <taxon>Entelegynae</taxon>
        <taxon>Araneoidea</taxon>
        <taxon>Araneidae</taxon>
        <taxon>Caerostris</taxon>
    </lineage>
</organism>
<dbReference type="PANTHER" id="PTHR24652:SF69">
    <property type="entry name" value="CUB DOMAIN-CONTAINING PROTEIN"/>
    <property type="match status" value="1"/>
</dbReference>
<dbReference type="InterPro" id="IPR023415">
    <property type="entry name" value="LDLR_class-A_CS"/>
</dbReference>
<dbReference type="AlphaFoldDB" id="A0AAV4VP67"/>
<protein>
    <recommendedName>
        <fullName evidence="7">CUB domain-containing protein</fullName>
    </recommendedName>
</protein>